<reference evidence="4 5" key="1">
    <citation type="journal article" date="2015" name="Genome Biol.">
        <title>Comparative genomics of Steinernema reveals deeply conserved gene regulatory networks.</title>
        <authorList>
            <person name="Dillman A.R."/>
            <person name="Macchietto M."/>
            <person name="Porter C.F."/>
            <person name="Rogers A."/>
            <person name="Williams B."/>
            <person name="Antoshechkin I."/>
            <person name="Lee M.M."/>
            <person name="Goodwin Z."/>
            <person name="Lu X."/>
            <person name="Lewis E.E."/>
            <person name="Goodrich-Blair H."/>
            <person name="Stock S.P."/>
            <person name="Adams B.J."/>
            <person name="Sternberg P.W."/>
            <person name="Mortazavi A."/>
        </authorList>
    </citation>
    <scope>NUCLEOTIDE SEQUENCE [LARGE SCALE GENOMIC DNA]</scope>
    <source>
        <strain evidence="4 5">ALL</strain>
    </source>
</reference>
<keyword evidence="5" id="KW-1185">Reference proteome</keyword>
<dbReference type="Pfam" id="PF00069">
    <property type="entry name" value="Pkinase"/>
    <property type="match status" value="1"/>
</dbReference>
<dbReference type="AlphaFoldDB" id="A0A4U5N5W9"/>
<feature type="compositionally biased region" description="Low complexity" evidence="2">
    <location>
        <begin position="10"/>
        <end position="20"/>
    </location>
</feature>
<dbReference type="InterPro" id="IPR017441">
    <property type="entry name" value="Protein_kinase_ATP_BS"/>
</dbReference>
<dbReference type="GO" id="GO:0005524">
    <property type="term" value="F:ATP binding"/>
    <property type="evidence" value="ECO:0007669"/>
    <property type="project" value="UniProtKB-UniRule"/>
</dbReference>
<dbReference type="STRING" id="34508.A0A4U5N5W9"/>
<comment type="caution">
    <text evidence="4">The sequence shown here is derived from an EMBL/GenBank/DDBJ whole genome shotgun (WGS) entry which is preliminary data.</text>
</comment>
<reference evidence="4 5" key="2">
    <citation type="journal article" date="2019" name="G3 (Bethesda)">
        <title>Hybrid Assembly of the Genome of the Entomopathogenic Nematode Steinernema carpocapsae Identifies the X-Chromosome.</title>
        <authorList>
            <person name="Serra L."/>
            <person name="Macchietto M."/>
            <person name="Macias-Munoz A."/>
            <person name="McGill C.J."/>
            <person name="Rodriguez I.M."/>
            <person name="Rodriguez B."/>
            <person name="Murad R."/>
            <person name="Mortazavi A."/>
        </authorList>
    </citation>
    <scope>NUCLEOTIDE SEQUENCE [LARGE SCALE GENOMIC DNA]</scope>
    <source>
        <strain evidence="4 5">ALL</strain>
    </source>
</reference>
<dbReference type="InterPro" id="IPR000719">
    <property type="entry name" value="Prot_kinase_dom"/>
</dbReference>
<evidence type="ECO:0000259" key="3">
    <source>
        <dbReference type="PROSITE" id="PS50011"/>
    </source>
</evidence>
<dbReference type="SMART" id="SM00220">
    <property type="entry name" value="S_TKc"/>
    <property type="match status" value="1"/>
</dbReference>
<dbReference type="PROSITE" id="PS00107">
    <property type="entry name" value="PROTEIN_KINASE_ATP"/>
    <property type="match status" value="1"/>
</dbReference>
<feature type="domain" description="Protein kinase" evidence="3">
    <location>
        <begin position="38"/>
        <end position="363"/>
    </location>
</feature>
<sequence length="363" mass="41546">MSVTAADSVPTTPSTTQSEQTPKDDVAKTVQASSGNCYKILEVIGKGGFGMVHRAIREPRDRQSDGAPRFVQQYAVKTEQESSIFLEVDVLSAAQNKVHFCKLWDQGQDPQTGVHYIVMSLLGPNLVEARNDICGRRFSLSSVVRIAMQTLHAIEELHSIGFLSRDVKPSNFALGRINSEKRRLIYMLDFGIARRYVDKYGVLLPERESGGWRGTSRYCSLNIHRRLDQSRRDDVESWFYMVVELTSGHLIWGHLTRCEKPQIENLKALARSVYRRSFLSGCPSDYNTIFDAIDRWGFKTQPDYCRILVCLMRVMKANKIEFDDPYDWELSPEAAQKFDRRKRAPRVVKDEVGHILSYVVKKK</sequence>
<feature type="region of interest" description="Disordered" evidence="2">
    <location>
        <begin position="1"/>
        <end position="26"/>
    </location>
</feature>
<name>A0A4U5N5W9_STECR</name>
<feature type="binding site" evidence="1">
    <location>
        <position position="77"/>
    </location>
    <ligand>
        <name>ATP</name>
        <dbReference type="ChEBI" id="CHEBI:30616"/>
    </ligand>
</feature>
<dbReference type="GO" id="GO:0004672">
    <property type="term" value="F:protein kinase activity"/>
    <property type="evidence" value="ECO:0007669"/>
    <property type="project" value="InterPro"/>
</dbReference>
<protein>
    <recommendedName>
        <fullName evidence="3">Protein kinase domain-containing protein</fullName>
    </recommendedName>
</protein>
<gene>
    <name evidence="4" type="ORF">L596_018509</name>
</gene>
<dbReference type="Proteomes" id="UP000298663">
    <property type="component" value="Unassembled WGS sequence"/>
</dbReference>
<dbReference type="PANTHER" id="PTHR11909">
    <property type="entry name" value="CASEIN KINASE-RELATED"/>
    <property type="match status" value="1"/>
</dbReference>
<keyword evidence="1" id="KW-0067">ATP-binding</keyword>
<dbReference type="EMBL" id="AZBU02000005">
    <property type="protein sequence ID" value="TKR77561.1"/>
    <property type="molecule type" value="Genomic_DNA"/>
</dbReference>
<evidence type="ECO:0000256" key="1">
    <source>
        <dbReference type="PROSITE-ProRule" id="PRU10141"/>
    </source>
</evidence>
<dbReference type="PROSITE" id="PS50011">
    <property type="entry name" value="PROTEIN_KINASE_DOM"/>
    <property type="match status" value="1"/>
</dbReference>
<accession>A0A4U5N5W9</accession>
<dbReference type="SUPFAM" id="SSF56112">
    <property type="entry name" value="Protein kinase-like (PK-like)"/>
    <property type="match status" value="1"/>
</dbReference>
<evidence type="ECO:0000313" key="4">
    <source>
        <dbReference type="EMBL" id="TKR77561.1"/>
    </source>
</evidence>
<evidence type="ECO:0000256" key="2">
    <source>
        <dbReference type="SAM" id="MobiDB-lite"/>
    </source>
</evidence>
<dbReference type="Gene3D" id="1.10.510.10">
    <property type="entry name" value="Transferase(Phosphotransferase) domain 1"/>
    <property type="match status" value="1"/>
</dbReference>
<proteinExistence type="predicted"/>
<organism evidence="4 5">
    <name type="scientific">Steinernema carpocapsae</name>
    <name type="common">Entomopathogenic nematode</name>
    <dbReference type="NCBI Taxonomy" id="34508"/>
    <lineage>
        <taxon>Eukaryota</taxon>
        <taxon>Metazoa</taxon>
        <taxon>Ecdysozoa</taxon>
        <taxon>Nematoda</taxon>
        <taxon>Chromadorea</taxon>
        <taxon>Rhabditida</taxon>
        <taxon>Tylenchina</taxon>
        <taxon>Panagrolaimomorpha</taxon>
        <taxon>Strongyloidoidea</taxon>
        <taxon>Steinernematidae</taxon>
        <taxon>Steinernema</taxon>
    </lineage>
</organism>
<evidence type="ECO:0000313" key="5">
    <source>
        <dbReference type="Proteomes" id="UP000298663"/>
    </source>
</evidence>
<dbReference type="OrthoDB" id="5979581at2759"/>
<dbReference type="InterPro" id="IPR050235">
    <property type="entry name" value="CK1_Ser-Thr_kinase"/>
</dbReference>
<dbReference type="InterPro" id="IPR011009">
    <property type="entry name" value="Kinase-like_dom_sf"/>
</dbReference>
<keyword evidence="1" id="KW-0547">Nucleotide-binding</keyword>